<dbReference type="SMART" id="SM00704">
    <property type="entry name" value="ZnF_CDGSH"/>
    <property type="match status" value="1"/>
</dbReference>
<keyword evidence="4" id="KW-0411">Iron-sulfur</keyword>
<keyword evidence="1" id="KW-0001">2Fe-2S</keyword>
<dbReference type="Pfam" id="PF09360">
    <property type="entry name" value="zf-CDGSH"/>
    <property type="match status" value="1"/>
</dbReference>
<keyword evidence="3" id="KW-0408">Iron</keyword>
<organism evidence="6 7">
    <name type="scientific">Peribacillus glennii</name>
    <dbReference type="NCBI Taxonomy" id="2303991"/>
    <lineage>
        <taxon>Bacteria</taxon>
        <taxon>Bacillati</taxon>
        <taxon>Bacillota</taxon>
        <taxon>Bacilli</taxon>
        <taxon>Bacillales</taxon>
        <taxon>Bacillaceae</taxon>
        <taxon>Peribacillus</taxon>
    </lineage>
</organism>
<keyword evidence="7" id="KW-1185">Reference proteome</keyword>
<protein>
    <submittedName>
        <fullName evidence="6">CDGSH iron-sulfur domain-containing protein</fullName>
    </submittedName>
</protein>
<evidence type="ECO:0000256" key="1">
    <source>
        <dbReference type="ARBA" id="ARBA00022714"/>
    </source>
</evidence>
<reference evidence="6 7" key="1">
    <citation type="submission" date="2018-08" db="EMBL/GenBank/DDBJ databases">
        <title>Bacillus chawlae sp. nov., Bacillus glennii sp. nov., and Bacillus saganii sp. nov. Isolated from the Vehicle Assembly Building at Kennedy Space Center where the Viking Spacecraft were Assembled.</title>
        <authorList>
            <person name="Seuylemezian A."/>
            <person name="Vaishampayan P."/>
        </authorList>
    </citation>
    <scope>NUCLEOTIDE SEQUENCE [LARGE SCALE GENOMIC DNA]</scope>
    <source>
        <strain evidence="6 7">V44-8</strain>
    </source>
</reference>
<dbReference type="GO" id="GO:0051537">
    <property type="term" value="F:2 iron, 2 sulfur cluster binding"/>
    <property type="evidence" value="ECO:0007669"/>
    <property type="project" value="UniProtKB-KW"/>
</dbReference>
<dbReference type="OrthoDB" id="9795032at2"/>
<evidence type="ECO:0000256" key="4">
    <source>
        <dbReference type="ARBA" id="ARBA00023014"/>
    </source>
</evidence>
<dbReference type="InterPro" id="IPR042216">
    <property type="entry name" value="MitoNEET_CISD"/>
</dbReference>
<feature type="domain" description="Iron-binding zinc finger CDGSH type" evidence="5">
    <location>
        <begin position="15"/>
        <end position="60"/>
    </location>
</feature>
<comment type="caution">
    <text evidence="6">The sequence shown here is derived from an EMBL/GenBank/DDBJ whole genome shotgun (WGS) entry which is preliminary data.</text>
</comment>
<dbReference type="Proteomes" id="UP000262939">
    <property type="component" value="Unassembled WGS sequence"/>
</dbReference>
<keyword evidence="2" id="KW-0479">Metal-binding</keyword>
<dbReference type="InterPro" id="IPR018967">
    <property type="entry name" value="FeS-contain_CDGSH-typ"/>
</dbReference>
<name>A0A372LHR5_9BACI</name>
<dbReference type="Gene3D" id="3.40.5.90">
    <property type="entry name" value="CDGSH iron-sulfur domain, mitoNEET-type"/>
    <property type="match status" value="1"/>
</dbReference>
<evidence type="ECO:0000313" key="7">
    <source>
        <dbReference type="Proteomes" id="UP000262939"/>
    </source>
</evidence>
<dbReference type="GO" id="GO:0005737">
    <property type="term" value="C:cytoplasm"/>
    <property type="evidence" value="ECO:0007669"/>
    <property type="project" value="UniProtKB-ARBA"/>
</dbReference>
<dbReference type="RefSeq" id="WP_117321792.1">
    <property type="nucleotide sequence ID" value="NZ_QVTD01000003.1"/>
</dbReference>
<accession>A0A372LHR5</accession>
<gene>
    <name evidence="6" type="ORF">D0466_07005</name>
</gene>
<dbReference type="AlphaFoldDB" id="A0A372LHR5"/>
<evidence type="ECO:0000313" key="6">
    <source>
        <dbReference type="EMBL" id="RFU65619.1"/>
    </source>
</evidence>
<dbReference type="EMBL" id="QVTD01000003">
    <property type="protein sequence ID" value="RFU65619.1"/>
    <property type="molecule type" value="Genomic_DNA"/>
</dbReference>
<evidence type="ECO:0000259" key="5">
    <source>
        <dbReference type="SMART" id="SM00704"/>
    </source>
</evidence>
<sequence>MSKVQIKVNDNGSLRVTGDVELIDGEGNIFQTKPTFSLCRCGMSQNQPFCDGYHKGKFESKVRAIKDDGQE</sequence>
<proteinExistence type="predicted"/>
<evidence type="ECO:0000256" key="2">
    <source>
        <dbReference type="ARBA" id="ARBA00022723"/>
    </source>
</evidence>
<dbReference type="GO" id="GO:0046872">
    <property type="term" value="F:metal ion binding"/>
    <property type="evidence" value="ECO:0007669"/>
    <property type="project" value="UniProtKB-KW"/>
</dbReference>
<evidence type="ECO:0000256" key="3">
    <source>
        <dbReference type="ARBA" id="ARBA00023004"/>
    </source>
</evidence>